<name>A0A0F9IMV9_9ZZZZ</name>
<dbReference type="EMBL" id="LAZR01013619">
    <property type="protein sequence ID" value="KKM21129.1"/>
    <property type="molecule type" value="Genomic_DNA"/>
</dbReference>
<evidence type="ECO:0000313" key="1">
    <source>
        <dbReference type="EMBL" id="KKM21129.1"/>
    </source>
</evidence>
<sequence>NLLNVNRTSCKEQADMAGVDLMIDCNSTSPDNPLGTGPDFLLFGDEQISGEFWIRDTGGEWHFISRQSDLWDELTDDVIFNNIIGNVTSGVLRIIDKEEDTLVVNIDRNTTIFTRANDSVSVNTGTDSNPERSFVTYQDTNNPTLTVGSTHPSGIEHAEICRLVIGSSANQYAGVCGLETVYEFVTRITHHISELGFLYEDGFNITASSSSLTITTGAYNAVGDEIDTTNSLSMAGGYYLIESDGTFVEGTDLTSIAKYADGDTISANRRVRVIWGAVRIENGTQGAVRLMAIVQDKPRKEYKTAREAEDANPIFLNFFPADNIIDDIFIPIADTIVDVSGNDFEEFDSNGFFFRDIRGTTKGAGGAPPQGGDNLGNHIATADLNMSGNNIVDVDNVTVGTRLKIEGASEINIQATSPYFGVVINADPSFGWSRYFGFYNSSVNLLGAFGGAGSADKLTNLWIGASSTDPNVMKIFPKTGNVEIANDVTANTFNGSWNESFKFQLEIGSDCSVGQFVKGVDNDGTLDCDTPTGGGGGAGDKWLDNGDWISPNATFASWVNASLFTANLQINMTKGGIKSAVGVSINASDFYDDGVLLTPDTTIGNETTRVDLIIETYIPNNATADRSYTDTRVDSIENFTMQQINDSFKNWSQDKDSYAITTDIDTWITSNDTSANDSMKVYVDAQDSAQDECSEINGCVENALINGTNKVVNFGKVGIGVENSAAELDVRGDINTTAIILAGGRLRISSDPVAMSTPAKLNITVSGGGGKVLTIGSDVTLNQDVSTSSAVSFTTVNTGQGANDLYDMNQNVKTDSTPEFLRMGLGKAASGFSYQPLEMVFTRANILVDGM</sequence>
<dbReference type="AlphaFoldDB" id="A0A0F9IMV9"/>
<feature type="non-terminal residue" evidence="1">
    <location>
        <position position="1"/>
    </location>
</feature>
<protein>
    <submittedName>
        <fullName evidence="1">Uncharacterized protein</fullName>
    </submittedName>
</protein>
<comment type="caution">
    <text evidence="1">The sequence shown here is derived from an EMBL/GenBank/DDBJ whole genome shotgun (WGS) entry which is preliminary data.</text>
</comment>
<accession>A0A0F9IMV9</accession>
<organism evidence="1">
    <name type="scientific">marine sediment metagenome</name>
    <dbReference type="NCBI Taxonomy" id="412755"/>
    <lineage>
        <taxon>unclassified sequences</taxon>
        <taxon>metagenomes</taxon>
        <taxon>ecological metagenomes</taxon>
    </lineage>
</organism>
<gene>
    <name evidence="1" type="ORF">LCGC14_1638550</name>
</gene>
<reference evidence="1" key="1">
    <citation type="journal article" date="2015" name="Nature">
        <title>Complex archaea that bridge the gap between prokaryotes and eukaryotes.</title>
        <authorList>
            <person name="Spang A."/>
            <person name="Saw J.H."/>
            <person name="Jorgensen S.L."/>
            <person name="Zaremba-Niedzwiedzka K."/>
            <person name="Martijn J."/>
            <person name="Lind A.E."/>
            <person name="van Eijk R."/>
            <person name="Schleper C."/>
            <person name="Guy L."/>
            <person name="Ettema T.J."/>
        </authorList>
    </citation>
    <scope>NUCLEOTIDE SEQUENCE</scope>
</reference>
<proteinExistence type="predicted"/>